<sequence>MGQTLVKEKLYSAIERSDDYTVRKIIEKYPQYINDAMTKDCQSTPLGRSAFRGDLKLCDLLLQLKADIDYSGPRKITPLMWAARRGQIIVVKFLVENGADVTLLCPDKFNVLEQSVLYGQYDIALYLITRIPKIAETLKPYETYENFVDLNRFRYVDYKNFIDHLLQKIPFSACPDFYTRPKPPPLKDPVQDPREPWKKWFSRVLEFGEPPMVERDELPENLQPQNRLMGKINCYLNGESPYPSNFYERQNYDNMIKSEAQLQKNKKIIKKKYDYLTNLNQQ</sequence>
<dbReference type="SUPFAM" id="SSF48403">
    <property type="entry name" value="Ankyrin repeat"/>
    <property type="match status" value="1"/>
</dbReference>
<organism evidence="4 5">
    <name type="scientific">Pseudocohnilembus persalinus</name>
    <name type="common">Ciliate</name>
    <dbReference type="NCBI Taxonomy" id="266149"/>
    <lineage>
        <taxon>Eukaryota</taxon>
        <taxon>Sar</taxon>
        <taxon>Alveolata</taxon>
        <taxon>Ciliophora</taxon>
        <taxon>Intramacronucleata</taxon>
        <taxon>Oligohymenophorea</taxon>
        <taxon>Scuticociliatia</taxon>
        <taxon>Philasterida</taxon>
        <taxon>Pseudocohnilembidae</taxon>
        <taxon>Pseudocohnilembus</taxon>
    </lineage>
</organism>
<dbReference type="PROSITE" id="PS50088">
    <property type="entry name" value="ANK_REPEAT"/>
    <property type="match status" value="1"/>
</dbReference>
<gene>
    <name evidence="4" type="ORF">PPERSA_01016</name>
</gene>
<keyword evidence="5" id="KW-1185">Reference proteome</keyword>
<evidence type="ECO:0000256" key="3">
    <source>
        <dbReference type="PROSITE-ProRule" id="PRU00023"/>
    </source>
</evidence>
<dbReference type="Pfam" id="PF12796">
    <property type="entry name" value="Ank_2"/>
    <property type="match status" value="1"/>
</dbReference>
<dbReference type="PROSITE" id="PS50297">
    <property type="entry name" value="ANK_REP_REGION"/>
    <property type="match status" value="1"/>
</dbReference>
<dbReference type="InterPro" id="IPR002110">
    <property type="entry name" value="Ankyrin_rpt"/>
</dbReference>
<dbReference type="InParanoid" id="A0A0V0QUI8"/>
<name>A0A0V0QUI8_PSEPJ</name>
<dbReference type="AlphaFoldDB" id="A0A0V0QUI8"/>
<dbReference type="OrthoDB" id="432205at2759"/>
<evidence type="ECO:0000256" key="2">
    <source>
        <dbReference type="ARBA" id="ARBA00023043"/>
    </source>
</evidence>
<dbReference type="OMA" id="VWRNDIY"/>
<reference evidence="4 5" key="1">
    <citation type="journal article" date="2015" name="Sci. Rep.">
        <title>Genome of the facultative scuticociliatosis pathogen Pseudocohnilembus persalinus provides insight into its virulence through horizontal gene transfer.</title>
        <authorList>
            <person name="Xiong J."/>
            <person name="Wang G."/>
            <person name="Cheng J."/>
            <person name="Tian M."/>
            <person name="Pan X."/>
            <person name="Warren A."/>
            <person name="Jiang C."/>
            <person name="Yuan D."/>
            <person name="Miao W."/>
        </authorList>
    </citation>
    <scope>NUCLEOTIDE SEQUENCE [LARGE SCALE GENOMIC DNA]</scope>
    <source>
        <strain evidence="4">36N120E</strain>
    </source>
</reference>
<evidence type="ECO:0000313" key="4">
    <source>
        <dbReference type="EMBL" id="KRX05938.1"/>
    </source>
</evidence>
<feature type="repeat" description="ANK" evidence="3">
    <location>
        <begin position="74"/>
        <end position="106"/>
    </location>
</feature>
<keyword evidence="1" id="KW-0677">Repeat</keyword>
<accession>A0A0V0QUI8</accession>
<dbReference type="Gene3D" id="1.25.40.20">
    <property type="entry name" value="Ankyrin repeat-containing domain"/>
    <property type="match status" value="1"/>
</dbReference>
<evidence type="ECO:0000256" key="1">
    <source>
        <dbReference type="ARBA" id="ARBA00022737"/>
    </source>
</evidence>
<evidence type="ECO:0000313" key="5">
    <source>
        <dbReference type="Proteomes" id="UP000054937"/>
    </source>
</evidence>
<keyword evidence="2 3" id="KW-0040">ANK repeat</keyword>
<dbReference type="Proteomes" id="UP000054937">
    <property type="component" value="Unassembled WGS sequence"/>
</dbReference>
<dbReference type="SMART" id="SM00248">
    <property type="entry name" value="ANK"/>
    <property type="match status" value="3"/>
</dbReference>
<protein>
    <submittedName>
        <fullName evidence="4">Ankyrin repeat-containing domain</fullName>
    </submittedName>
</protein>
<dbReference type="EMBL" id="LDAU01000102">
    <property type="protein sequence ID" value="KRX05938.1"/>
    <property type="molecule type" value="Genomic_DNA"/>
</dbReference>
<proteinExistence type="predicted"/>
<dbReference type="PANTHER" id="PTHR24171">
    <property type="entry name" value="ANKYRIN REPEAT DOMAIN-CONTAINING PROTEIN 39-RELATED"/>
    <property type="match status" value="1"/>
</dbReference>
<dbReference type="InterPro" id="IPR036770">
    <property type="entry name" value="Ankyrin_rpt-contain_sf"/>
</dbReference>
<comment type="caution">
    <text evidence="4">The sequence shown here is derived from an EMBL/GenBank/DDBJ whole genome shotgun (WGS) entry which is preliminary data.</text>
</comment>